<name>A0A395HFE4_ASPHC</name>
<feature type="compositionally biased region" description="Basic residues" evidence="1">
    <location>
        <begin position="307"/>
        <end position="316"/>
    </location>
</feature>
<reference evidence="2 3" key="1">
    <citation type="submission" date="2018-02" db="EMBL/GenBank/DDBJ databases">
        <title>The genomes of Aspergillus section Nigri reveals drivers in fungal speciation.</title>
        <authorList>
            <consortium name="DOE Joint Genome Institute"/>
            <person name="Vesth T.C."/>
            <person name="Nybo J."/>
            <person name="Theobald S."/>
            <person name="Brandl J."/>
            <person name="Frisvad J.C."/>
            <person name="Nielsen K.F."/>
            <person name="Lyhne E.K."/>
            <person name="Kogle M.E."/>
            <person name="Kuo A."/>
            <person name="Riley R."/>
            <person name="Clum A."/>
            <person name="Nolan M."/>
            <person name="Lipzen A."/>
            <person name="Salamov A."/>
            <person name="Henrissat B."/>
            <person name="Wiebenga A."/>
            <person name="De vries R.P."/>
            <person name="Grigoriev I.V."/>
            <person name="Mortensen U.H."/>
            <person name="Andersen M.R."/>
            <person name="Baker S.E."/>
        </authorList>
    </citation>
    <scope>NUCLEOTIDE SEQUENCE [LARGE SCALE GENOMIC DNA]</scope>
    <source>
        <strain evidence="2 3">CBS 101889</strain>
    </source>
</reference>
<protein>
    <submittedName>
        <fullName evidence="2">Uncharacterized protein</fullName>
    </submittedName>
</protein>
<dbReference type="VEuPathDB" id="FungiDB:BO97DRAFT_447451"/>
<evidence type="ECO:0000256" key="1">
    <source>
        <dbReference type="SAM" id="MobiDB-lite"/>
    </source>
</evidence>
<gene>
    <name evidence="2" type="ORF">BO97DRAFT_447451</name>
</gene>
<dbReference type="Proteomes" id="UP000248961">
    <property type="component" value="Unassembled WGS sequence"/>
</dbReference>
<feature type="compositionally biased region" description="Polar residues" evidence="1">
    <location>
        <begin position="317"/>
        <end position="330"/>
    </location>
</feature>
<feature type="region of interest" description="Disordered" evidence="1">
    <location>
        <begin position="306"/>
        <end position="330"/>
    </location>
</feature>
<evidence type="ECO:0000313" key="2">
    <source>
        <dbReference type="EMBL" id="RAL06577.1"/>
    </source>
</evidence>
<sequence length="533" mass="59499">MNSLAYPERSFSAHLPTYTAAGMLIEYQIADMEPTSAVCSFQATQVSSNASGKIDILRRATQFIICNKQFLSDDLRLSLFNAFGQNDNKSSGIERSRTRARDARERIGRATEKDILPTPETLSLIAEIRAAPSKFWTAKMRVSLEWDANILRQLYHGSRENDRLSVTYRAFYTSATYLFVRLICERFNVRIFSERVLRYCTTLIDPNGKEDVESVKKNLKDDYKAGLIWNTYAEHLGGYGTFFLIGVAPAWMFEISLNKRDDLDFVVSHLTSINVPHTAAQYDLHGIGSQIIYEITQRAGSILSSRLTRRNRKSKSNKLPGSSRSGATNSMVISDQIQGRLSSSDIITIPDNNSPGNNPGPEHQSILNQLQFRADHDSASSYNMSLSIQNTSGLDKDVVSIHSLEDERSTLPASGIHQEKVSIFGPSPHGQTSYSPSFDNAVRGFEDVLYHAAGEEVISQNIAEGFEDVNGHTFGILSSGNFSQRLPDDICIQRESMSNLYDIAQGFETAHYQTQLTYGNVIQGFENGIHHSI</sequence>
<accession>A0A395HFE4</accession>
<dbReference type="EMBL" id="KZ824374">
    <property type="protein sequence ID" value="RAL06577.1"/>
    <property type="molecule type" value="Genomic_DNA"/>
</dbReference>
<dbReference type="AlphaFoldDB" id="A0A395HFE4"/>
<proteinExistence type="predicted"/>
<keyword evidence="3" id="KW-1185">Reference proteome</keyword>
<dbReference type="RefSeq" id="XP_025545731.1">
    <property type="nucleotide sequence ID" value="XM_025698784.1"/>
</dbReference>
<dbReference type="OrthoDB" id="4435755at2759"/>
<dbReference type="GeneID" id="37203073"/>
<organism evidence="2 3">
    <name type="scientific">Aspergillus homomorphus (strain CBS 101889)</name>
    <dbReference type="NCBI Taxonomy" id="1450537"/>
    <lineage>
        <taxon>Eukaryota</taxon>
        <taxon>Fungi</taxon>
        <taxon>Dikarya</taxon>
        <taxon>Ascomycota</taxon>
        <taxon>Pezizomycotina</taxon>
        <taxon>Eurotiomycetes</taxon>
        <taxon>Eurotiomycetidae</taxon>
        <taxon>Eurotiales</taxon>
        <taxon>Aspergillaceae</taxon>
        <taxon>Aspergillus</taxon>
        <taxon>Aspergillus subgen. Circumdati</taxon>
    </lineage>
</organism>
<evidence type="ECO:0000313" key="3">
    <source>
        <dbReference type="Proteomes" id="UP000248961"/>
    </source>
</evidence>